<dbReference type="STRING" id="319236.BST91_03280"/>
<reference evidence="1" key="1">
    <citation type="journal article" date="2014" name="Genome Announc.">
        <title>Draft Genome Sequences of Marine Flavobacterium Nonlabens Strains NR17, NR24, NR27, NR32, NR33, and Ara13.</title>
        <authorList>
            <person name="Nakanishi M."/>
            <person name="Meirelles P."/>
            <person name="Suzuki R."/>
            <person name="Takatani N."/>
            <person name="Mino S."/>
            <person name="Suda W."/>
            <person name="Oshima K."/>
            <person name="Hattori M."/>
            <person name="Ohkuma M."/>
            <person name="Hosokawa M."/>
            <person name="Miyashita K."/>
            <person name="Thompson F.L."/>
            <person name="Niwa A."/>
            <person name="Sawabe T."/>
            <person name="Sawabe T."/>
        </authorList>
    </citation>
    <scope>NUCLEOTIDE SEQUENCE [LARGE SCALE GENOMIC DNA]</scope>
    <source>
        <strain evidence="1">JCM 19294</strain>
    </source>
</reference>
<comment type="caution">
    <text evidence="1">The sequence shown here is derived from an EMBL/GenBank/DDBJ whole genome shotgun (WGS) entry which is preliminary data.</text>
</comment>
<protein>
    <submittedName>
        <fullName evidence="1">Uncharacterized protein</fullName>
    </submittedName>
</protein>
<dbReference type="eggNOG" id="ENOG5032S11">
    <property type="taxonomic scope" value="Bacteria"/>
</dbReference>
<organism evidence="1 2">
    <name type="scientific">Nonlabens tegetincola</name>
    <dbReference type="NCBI Taxonomy" id="323273"/>
    <lineage>
        <taxon>Bacteria</taxon>
        <taxon>Pseudomonadati</taxon>
        <taxon>Bacteroidota</taxon>
        <taxon>Flavobacteriia</taxon>
        <taxon>Flavobacteriales</taxon>
        <taxon>Flavobacteriaceae</taxon>
        <taxon>Nonlabens</taxon>
    </lineage>
</organism>
<evidence type="ECO:0000313" key="1">
    <source>
        <dbReference type="EMBL" id="GAK96802.1"/>
    </source>
</evidence>
<dbReference type="EMBL" id="BBML01000003">
    <property type="protein sequence ID" value="GAK96802.1"/>
    <property type="molecule type" value="Genomic_DNA"/>
</dbReference>
<sequence length="99" mass="10928">MFQSKKSKLFASIALDLVGMSSYILPFLGETTDLFWAPIAGYLMTLLYPGKTGVAAGIITTIEELVPGMDIIPTFTLTWLFTYVFNKSDQKPTIDVPSK</sequence>
<dbReference type="AlphaFoldDB" id="A0A090Q3M3"/>
<proteinExistence type="predicted"/>
<accession>A0A090Q3M3</accession>
<accession>A0A2S7TDD4</accession>
<name>A0A090Q3M3_9FLAO</name>
<keyword evidence="2" id="KW-1185">Reference proteome</keyword>
<dbReference type="RefSeq" id="WP_042278290.1">
    <property type="nucleotide sequence ID" value="NZ_BBML01000003.1"/>
</dbReference>
<dbReference type="Proteomes" id="UP000029221">
    <property type="component" value="Unassembled WGS sequence"/>
</dbReference>
<dbReference type="OrthoDB" id="1144067at2"/>
<evidence type="ECO:0000313" key="2">
    <source>
        <dbReference type="Proteomes" id="UP000029221"/>
    </source>
</evidence>
<gene>
    <name evidence="1" type="ORF">JCM19294_1111</name>
</gene>